<reference evidence="1 2" key="1">
    <citation type="submission" date="2018-09" db="EMBL/GenBank/DDBJ databases">
        <authorList>
            <person name="Zhu H."/>
        </authorList>
    </citation>
    <scope>NUCLEOTIDE SEQUENCE [LARGE SCALE GENOMIC DNA]</scope>
    <source>
        <strain evidence="1 2">K1S02-6</strain>
    </source>
</reference>
<evidence type="ECO:0000313" key="2">
    <source>
        <dbReference type="Proteomes" id="UP000284021"/>
    </source>
</evidence>
<sequence length="111" mass="12240">MRWDGHRDAEPALAESLRQFTEAGVLAAAKALRRSTRTINRIAIEHGIQFTTGTAETMKSRRRSRDAMAAQIAQLAGTHTQAEICAALGITRFVLREIAEIHGIDINSRNT</sequence>
<comment type="caution">
    <text evidence="1">The sequence shown here is derived from an EMBL/GenBank/DDBJ whole genome shotgun (WGS) entry which is preliminary data.</text>
</comment>
<gene>
    <name evidence="1" type="ORF">D3879_14905</name>
</gene>
<dbReference type="AlphaFoldDB" id="A0A418XEM9"/>
<dbReference type="EMBL" id="QYUR01000003">
    <property type="protein sequence ID" value="RJG10965.1"/>
    <property type="molecule type" value="Genomic_DNA"/>
</dbReference>
<evidence type="ECO:0000313" key="1">
    <source>
        <dbReference type="EMBL" id="RJG10965.1"/>
    </source>
</evidence>
<dbReference type="RefSeq" id="WP_119955097.1">
    <property type="nucleotide sequence ID" value="NZ_QYUR01000003.1"/>
</dbReference>
<accession>A0A418XEM9</accession>
<keyword evidence="2" id="KW-1185">Reference proteome</keyword>
<dbReference type="Proteomes" id="UP000284021">
    <property type="component" value="Unassembled WGS sequence"/>
</dbReference>
<organism evidence="1 2">
    <name type="scientific">Pseudomonas cavernicola</name>
    <dbReference type="NCBI Taxonomy" id="2320866"/>
    <lineage>
        <taxon>Bacteria</taxon>
        <taxon>Pseudomonadati</taxon>
        <taxon>Pseudomonadota</taxon>
        <taxon>Gammaproteobacteria</taxon>
        <taxon>Pseudomonadales</taxon>
        <taxon>Pseudomonadaceae</taxon>
        <taxon>Pseudomonas</taxon>
    </lineage>
</organism>
<proteinExistence type="predicted"/>
<name>A0A418XEM9_9PSED</name>
<dbReference type="OrthoDB" id="6988173at2"/>
<protein>
    <submittedName>
        <fullName evidence="1">Uncharacterized protein</fullName>
    </submittedName>
</protein>